<organism evidence="1 2">
    <name type="scientific">Oikopleura dioica</name>
    <name type="common">Tunicate</name>
    <dbReference type="NCBI Taxonomy" id="34765"/>
    <lineage>
        <taxon>Eukaryota</taxon>
        <taxon>Metazoa</taxon>
        <taxon>Chordata</taxon>
        <taxon>Tunicata</taxon>
        <taxon>Appendicularia</taxon>
        <taxon>Copelata</taxon>
        <taxon>Oikopleuridae</taxon>
        <taxon>Oikopleura</taxon>
    </lineage>
</organism>
<dbReference type="EMBL" id="OU015567">
    <property type="protein sequence ID" value="CAG5110320.1"/>
    <property type="molecule type" value="Genomic_DNA"/>
</dbReference>
<evidence type="ECO:0000313" key="2">
    <source>
        <dbReference type="Proteomes" id="UP001158576"/>
    </source>
</evidence>
<reference evidence="1 2" key="1">
    <citation type="submission" date="2021-04" db="EMBL/GenBank/DDBJ databases">
        <authorList>
            <person name="Bliznina A."/>
        </authorList>
    </citation>
    <scope>NUCLEOTIDE SEQUENCE [LARGE SCALE GENOMIC DNA]</scope>
</reference>
<gene>
    <name evidence="1" type="ORF">OKIOD_LOCUS13497</name>
</gene>
<sequence length="767" mass="82254">MKLLPLLGISSSYAFSKTEGHYQLDDGNGVGIDGCLVCEYINVAANEDAARDALADASSTIPCINANTASPVANLDGYPGYSHEVEKYCVATFFMFEAKDMNNKVFYGVRRTVAESEIANGNRVDLEHYDGVKGYQLTGSDKGQNVLFTARTDENGAQFFAMDGRDDFVDDEATDPTVSTSSIQVQTETRCLVCHGSQEFSNYPGQASEVTMPCWNPSGSNTFATDSSASLNPEKYCIPSETGLCYTKTFQYGTKDTRGVTTSNWIVIERGCVGADDLATPNTDSGEALTGNTRSISNAMMNVRFYAATNSASKAKDNAKYPDNDVSTQTFFQLTSGSATSSTQYDIRPLTVQFSSPDGSGKPDAPSYSNSIFDELECLQCVTPIGNTDNTNDCVNAKTTGRVRCKTLSCSSVSAAYKLGEDASENFYFAKRGCTPDPDDGVTDGEQRIADPYVVPQGWTDIKQQNQRSTTANGNTGRASTVSTAQIFDCFSCESSFSETISGVNAGEPTYDSVKDKDNALCWQTFTPTQDSSTTATGTSGSCTGRCFVSAYKYKQSVVNGKLPATQYNWYVKRGCDQDGLMIDSSTAAEDIYGVAVTNRVCDYSNGTLCNGNVAAYETTLEIQTQTARLLQCFKCETDPGNTNKEDKCYTVLSTEKAENCPDLSYTSCVTTQSSYTVNGEAVYNMKRDCHKGERAGASALVPGFNNVYSSTEYCSSGSCNKAAGVSSDDLTEAVAAAPTGETPTDSGASVAQIFFALNAVLLAMVF</sequence>
<protein>
    <submittedName>
        <fullName evidence="1">Oidioi.mRNA.OKI2018_I69.chr2.g4732.t1.cds</fullName>
    </submittedName>
</protein>
<proteinExistence type="predicted"/>
<evidence type="ECO:0000313" key="1">
    <source>
        <dbReference type="EMBL" id="CAG5110320.1"/>
    </source>
</evidence>
<name>A0ABN7SXV9_OIKDI</name>
<keyword evidence="2" id="KW-1185">Reference proteome</keyword>
<accession>A0ABN7SXV9</accession>
<dbReference type="Proteomes" id="UP001158576">
    <property type="component" value="Chromosome 2"/>
</dbReference>